<accession>A0A0N8K8G9</accession>
<evidence type="ECO:0000313" key="7">
    <source>
        <dbReference type="EMBL" id="CUX83140.1"/>
    </source>
</evidence>
<feature type="domain" description="Glycine zipper 2TM" evidence="6">
    <location>
        <begin position="30"/>
        <end position="70"/>
    </location>
</feature>
<comment type="caution">
    <text evidence="8">The sequence shown here is derived from an EMBL/GenBank/DDBJ whole genome shotgun (WGS) entry which is preliminary data.</text>
</comment>
<dbReference type="Proteomes" id="UP000182045">
    <property type="component" value="Unassembled WGS sequence"/>
</dbReference>
<organism evidence="8 9">
    <name type="scientific">Roseibaca calidilacus</name>
    <dbReference type="NCBI Taxonomy" id="1666912"/>
    <lineage>
        <taxon>Bacteria</taxon>
        <taxon>Pseudomonadati</taxon>
        <taxon>Pseudomonadota</taxon>
        <taxon>Alphaproteobacteria</taxon>
        <taxon>Rhodobacterales</taxon>
        <taxon>Paracoccaceae</taxon>
        <taxon>Roseinatronobacter</taxon>
    </lineage>
</organism>
<keyword evidence="4" id="KW-0449">Lipoprotein</keyword>
<evidence type="ECO:0000259" key="6">
    <source>
        <dbReference type="Pfam" id="PF05433"/>
    </source>
</evidence>
<feature type="signal peptide" evidence="5">
    <location>
        <begin position="1"/>
        <end position="17"/>
    </location>
</feature>
<evidence type="ECO:0000256" key="2">
    <source>
        <dbReference type="ARBA" id="ARBA00008681"/>
    </source>
</evidence>
<evidence type="ECO:0000256" key="1">
    <source>
        <dbReference type="ARBA" id="ARBA00004459"/>
    </source>
</evidence>
<reference evidence="8 9" key="1">
    <citation type="submission" date="2015-09" db="EMBL/GenBank/DDBJ databases">
        <title>Identification and resolution of microdiversity through metagenomic sequencing of parallel consortia.</title>
        <authorList>
            <person name="Nelson W.C."/>
            <person name="Romine M.F."/>
            <person name="Lindemann S.R."/>
        </authorList>
    </citation>
    <scope>NUCLEOTIDE SEQUENCE [LARGE SCALE GENOMIC DNA]</scope>
    <source>
        <strain evidence="8">HL-91</strain>
    </source>
</reference>
<sequence length="90" mass="8845">MTKFASIAILAASVALAGCQMTSNEREIASGVMGAAGGLAVASLLGGNTNWKILGTVAGAAAGTLLARNTETGTCAYARGDGTYYEAACP</sequence>
<proteinExistence type="inferred from homology"/>
<evidence type="ECO:0000256" key="3">
    <source>
        <dbReference type="ARBA" id="ARBA00015281"/>
    </source>
</evidence>
<dbReference type="InterPro" id="IPR008816">
    <property type="entry name" value="Gly_zipper_2TM_dom"/>
</dbReference>
<dbReference type="RefSeq" id="WP_072246861.1">
    <property type="nucleotide sequence ID" value="NZ_FBYC01000004.1"/>
</dbReference>
<evidence type="ECO:0000313" key="8">
    <source>
        <dbReference type="EMBL" id="KPP94505.1"/>
    </source>
</evidence>
<evidence type="ECO:0000256" key="5">
    <source>
        <dbReference type="SAM" id="SignalP"/>
    </source>
</evidence>
<name>A0A0N8K8G9_9RHOB</name>
<dbReference type="Pfam" id="PF05433">
    <property type="entry name" value="Rick_17kDa_Anti"/>
    <property type="match status" value="1"/>
</dbReference>
<dbReference type="Proteomes" id="UP000050413">
    <property type="component" value="Unassembled WGS sequence"/>
</dbReference>
<protein>
    <recommendedName>
        <fullName evidence="3">17 kDa surface antigen</fullName>
    </recommendedName>
</protein>
<reference evidence="7 10" key="2">
    <citation type="submission" date="2016-01" db="EMBL/GenBank/DDBJ databases">
        <authorList>
            <person name="Varghese N."/>
        </authorList>
    </citation>
    <scope>NUCLEOTIDE SEQUENCE [LARGE SCALE GENOMIC DNA]</scope>
    <source>
        <strain evidence="7 10">HL-91</strain>
    </source>
</reference>
<dbReference type="EMBL" id="LJSG01000005">
    <property type="protein sequence ID" value="KPP94505.1"/>
    <property type="molecule type" value="Genomic_DNA"/>
</dbReference>
<dbReference type="GO" id="GO:0009279">
    <property type="term" value="C:cell outer membrane"/>
    <property type="evidence" value="ECO:0007669"/>
    <property type="project" value="UniProtKB-SubCell"/>
</dbReference>
<dbReference type="AlphaFoldDB" id="A0A0N8K8G9"/>
<evidence type="ECO:0000313" key="10">
    <source>
        <dbReference type="Proteomes" id="UP000182045"/>
    </source>
</evidence>
<dbReference type="EMBL" id="FBYC01000004">
    <property type="protein sequence ID" value="CUX83140.1"/>
    <property type="molecule type" value="Genomic_DNA"/>
</dbReference>
<dbReference type="PROSITE" id="PS51257">
    <property type="entry name" value="PROKAR_LIPOPROTEIN"/>
    <property type="match status" value="1"/>
</dbReference>
<feature type="chain" id="PRO_5010259550" description="17 kDa surface antigen" evidence="5">
    <location>
        <begin position="18"/>
        <end position="90"/>
    </location>
</feature>
<keyword evidence="5" id="KW-0732">Signal</keyword>
<evidence type="ECO:0000313" key="9">
    <source>
        <dbReference type="Proteomes" id="UP000050413"/>
    </source>
</evidence>
<comment type="similarity">
    <text evidence="2">Belongs to the rickettsiale 17 kDa surface antigen family.</text>
</comment>
<keyword evidence="10" id="KW-1185">Reference proteome</keyword>
<gene>
    <name evidence="7" type="ORF">Ga0058931_2802</name>
    <name evidence="8" type="ORF">HLUCCA05_11845</name>
</gene>
<dbReference type="STRING" id="1666912.Ga0058931_2802"/>
<comment type="subcellular location">
    <subcellularLocation>
        <location evidence="1">Cell outer membrane</location>
        <topology evidence="1">Lipid-anchor</topology>
    </subcellularLocation>
</comment>
<evidence type="ECO:0000256" key="4">
    <source>
        <dbReference type="ARBA" id="ARBA00023288"/>
    </source>
</evidence>